<dbReference type="Proteomes" id="UP001153387">
    <property type="component" value="Unassembled WGS sequence"/>
</dbReference>
<dbReference type="EMBL" id="JAPDHZ010000002">
    <property type="protein sequence ID" value="MDG0790032.1"/>
    <property type="molecule type" value="Genomic_DNA"/>
</dbReference>
<reference evidence="1 2" key="1">
    <citation type="submission" date="2022-10" db="EMBL/GenBank/DDBJ databases">
        <title>Comparative genomic analysis of Cohnella hashimotonis sp. nov., isolated from the International Space Station.</title>
        <authorList>
            <person name="Simpson A."/>
            <person name="Venkateswaran K."/>
        </authorList>
    </citation>
    <scope>NUCLEOTIDE SEQUENCE [LARGE SCALE GENOMIC DNA]</scope>
    <source>
        <strain evidence="1 2">DSM 18997</strain>
    </source>
</reference>
<keyword evidence="2" id="KW-1185">Reference proteome</keyword>
<gene>
    <name evidence="1" type="ORF">OMP38_03570</name>
</gene>
<accession>A0A9X4KDJ8</accession>
<sequence>MIAELFQLEKGAITSPARDGAKPAVRPTRTFYAASAGFSSTQGSGGWFYQAWNGSAYTNLSTYKAGSAVWQSAGTDLLVGSNFQHPRYERVGAQVGCAGRRNDRHCRHG</sequence>
<evidence type="ECO:0000313" key="2">
    <source>
        <dbReference type="Proteomes" id="UP001153387"/>
    </source>
</evidence>
<protein>
    <submittedName>
        <fullName evidence="1">Uncharacterized protein</fullName>
    </submittedName>
</protein>
<name>A0A9X4KDJ8_9BACL</name>
<dbReference type="AlphaFoldDB" id="A0A9X4KDJ8"/>
<organism evidence="1 2">
    <name type="scientific">Cohnella ginsengisoli</name>
    <dbReference type="NCBI Taxonomy" id="425004"/>
    <lineage>
        <taxon>Bacteria</taxon>
        <taxon>Bacillati</taxon>
        <taxon>Bacillota</taxon>
        <taxon>Bacilli</taxon>
        <taxon>Bacillales</taxon>
        <taxon>Paenibacillaceae</taxon>
        <taxon>Cohnella</taxon>
    </lineage>
</organism>
<dbReference type="RefSeq" id="WP_277563912.1">
    <property type="nucleotide sequence ID" value="NZ_JAPDHZ010000002.1"/>
</dbReference>
<evidence type="ECO:0000313" key="1">
    <source>
        <dbReference type="EMBL" id="MDG0790032.1"/>
    </source>
</evidence>
<proteinExistence type="predicted"/>
<comment type="caution">
    <text evidence="1">The sequence shown here is derived from an EMBL/GenBank/DDBJ whole genome shotgun (WGS) entry which is preliminary data.</text>
</comment>